<accession>A0A0L6UIM1</accession>
<evidence type="ECO:0000256" key="1">
    <source>
        <dbReference type="SAM" id="MobiDB-lite"/>
    </source>
</evidence>
<dbReference type="VEuPathDB" id="FungiDB:VP01_588g8"/>
<name>A0A0L6UIM1_9BASI</name>
<dbReference type="STRING" id="27349.A0A0L6UIM1"/>
<feature type="signal peptide" evidence="2">
    <location>
        <begin position="1"/>
        <end position="28"/>
    </location>
</feature>
<dbReference type="PANTHER" id="PTHR14905">
    <property type="entry name" value="NG37"/>
    <property type="match status" value="1"/>
</dbReference>
<dbReference type="EMBL" id="LAVV01011151">
    <property type="protein sequence ID" value="KNZ48132.1"/>
    <property type="molecule type" value="Genomic_DNA"/>
</dbReference>
<comment type="caution">
    <text evidence="3">The sequence shown here is derived from an EMBL/GenBank/DDBJ whole genome shotgun (WGS) entry which is preliminary data.</text>
</comment>
<evidence type="ECO:0000313" key="4">
    <source>
        <dbReference type="Proteomes" id="UP000037035"/>
    </source>
</evidence>
<gene>
    <name evidence="3" type="ORF">VP01_588g8</name>
</gene>
<evidence type="ECO:0008006" key="5">
    <source>
        <dbReference type="Google" id="ProtNLM"/>
    </source>
</evidence>
<feature type="compositionally biased region" description="Polar residues" evidence="1">
    <location>
        <begin position="619"/>
        <end position="634"/>
    </location>
</feature>
<proteinExistence type="predicted"/>
<dbReference type="InterPro" id="IPR010816">
    <property type="entry name" value="Het-C"/>
</dbReference>
<keyword evidence="4" id="KW-1185">Reference proteome</keyword>
<feature type="compositionally biased region" description="Low complexity" evidence="1">
    <location>
        <begin position="825"/>
        <end position="840"/>
    </location>
</feature>
<keyword evidence="2" id="KW-0732">Signal</keyword>
<reference evidence="3 4" key="1">
    <citation type="submission" date="2015-08" db="EMBL/GenBank/DDBJ databases">
        <title>Next Generation Sequencing and Analysis of the Genome of Puccinia sorghi L Schw, the Causal Agent of Maize Common Rust.</title>
        <authorList>
            <person name="Rochi L."/>
            <person name="Burguener G."/>
            <person name="Darino M."/>
            <person name="Turjanski A."/>
            <person name="Kreff E."/>
            <person name="Dieguez M.J."/>
            <person name="Sacco F."/>
        </authorList>
    </citation>
    <scope>NUCLEOTIDE SEQUENCE [LARGE SCALE GENOMIC DNA]</scope>
    <source>
        <strain evidence="3 4">RO10H11247</strain>
    </source>
</reference>
<dbReference type="AlphaFoldDB" id="A0A0L6UIM1"/>
<feature type="compositionally biased region" description="Polar residues" evidence="1">
    <location>
        <begin position="776"/>
        <end position="786"/>
    </location>
</feature>
<dbReference type="Proteomes" id="UP000037035">
    <property type="component" value="Unassembled WGS sequence"/>
</dbReference>
<feature type="compositionally biased region" description="Polar residues" evidence="1">
    <location>
        <begin position="795"/>
        <end position="808"/>
    </location>
</feature>
<evidence type="ECO:0000256" key="2">
    <source>
        <dbReference type="SAM" id="SignalP"/>
    </source>
</evidence>
<dbReference type="OrthoDB" id="2506204at2759"/>
<organism evidence="3 4">
    <name type="scientific">Puccinia sorghi</name>
    <dbReference type="NCBI Taxonomy" id="27349"/>
    <lineage>
        <taxon>Eukaryota</taxon>
        <taxon>Fungi</taxon>
        <taxon>Dikarya</taxon>
        <taxon>Basidiomycota</taxon>
        <taxon>Pucciniomycotina</taxon>
        <taxon>Pucciniomycetes</taxon>
        <taxon>Pucciniales</taxon>
        <taxon>Pucciniaceae</taxon>
        <taxon>Puccinia</taxon>
    </lineage>
</organism>
<dbReference type="InterPro" id="IPR052577">
    <property type="entry name" value="VWA7"/>
</dbReference>
<dbReference type="Pfam" id="PF07217">
    <property type="entry name" value="Het-C"/>
    <property type="match status" value="1"/>
</dbReference>
<sequence length="870" mass="94475">MAKRPRNDQLMLLLVVIIILLLFQVGESVAFGAGNIPSYAYLEDKAFRHGDIESVHQHVIDGLMLIIFFFLSFERDVLSEIAKKAGGGFLGGIGAKKFGLLWELASRLLVSAMDVAGLSKLAKQTIINLVMALGFLAHGYATDEFEVTEERLGVYLPVEHIDNPKGYNDGQDARAVHPGLRGPIDPQELQIDPRTGMKNYIANENGTWDTSAACIRRTLLKCIEVGRRAKGSNDADSYEAYRLLGTALHTLEDLTAHSNWCELSLRRLGHSQVFCHVGDSCQIDTPSGRAPPLVTGVFGAADFLHSLLGEASDHISEASVSDLTKAMSSARSSPGSDSSDAALRSLFFQMSSGGGQDLSREFDNLSEIRSRTAPNSGFDPAQMSPQELHSTLWKVLKFRDNVCKSIERTIEKIPGLSTLSEKISNAVNRVRLITFPYVILTLPHFSLFLRRLNRFEYLKPVMQSATGTLHSGSAAVINKQEQYEVFDNAFADDPTHSLLSKDHFALILNEPAGNLAKIIVKHAVKGVVQAWGSTSVDPYHTINKILEAFHHPYFVDGSSDVQREMGEYMRDWIGKMSSQDREYVLGALTKDSVRNGRNKRRGHVDDQQQGCCGGHGSATFGQHMQGTMPNSQSNSFMGKLSNQIPGYNQLQGFGAGIGRDMNPNEVPVQNYGGGAPPDHGPVVPGATRPPTYGAQIATERCSMGPGSGGGGMIMPDADRLLSPISYGPGPGGFSIPEPMANQPGADARSQSISFPTTSDGPPPIRHDAYPAPGMPNYQQSSYNNSHFPAPPAHANTWSQNDAWGSVSQPPAGYAQYDQRPPPPAAWAFPASQQQQQEFPPQTWPHPSHQDPPTAPPGGGGYPYHSYGGGY</sequence>
<feature type="region of interest" description="Disordered" evidence="1">
    <location>
        <begin position="595"/>
        <end position="634"/>
    </location>
</feature>
<feature type="compositionally biased region" description="Polar residues" evidence="1">
    <location>
        <begin position="748"/>
        <end position="759"/>
    </location>
</feature>
<dbReference type="PANTHER" id="PTHR14905:SF7">
    <property type="entry name" value="VON WILLEBRAND FACTOR A DOMAIN-CONTAINING PROTEIN 7"/>
    <property type="match status" value="1"/>
</dbReference>
<protein>
    <recommendedName>
        <fullName evidence="5">Heterokaryon incompatibility protein HET-C</fullName>
    </recommendedName>
</protein>
<feature type="compositionally biased region" description="Gly residues" evidence="1">
    <location>
        <begin position="856"/>
        <end position="870"/>
    </location>
</feature>
<feature type="region of interest" description="Disordered" evidence="1">
    <location>
        <begin position="724"/>
        <end position="870"/>
    </location>
</feature>
<evidence type="ECO:0000313" key="3">
    <source>
        <dbReference type="EMBL" id="KNZ48132.1"/>
    </source>
</evidence>
<feature type="chain" id="PRO_5005567494" description="Heterokaryon incompatibility protein HET-C" evidence="2">
    <location>
        <begin position="29"/>
        <end position="870"/>
    </location>
</feature>